<protein>
    <submittedName>
        <fullName evidence="1">Uncharacterized protein</fullName>
    </submittedName>
</protein>
<accession>A0A0A8Z1T1</accession>
<reference evidence="1" key="2">
    <citation type="journal article" date="2015" name="Data Brief">
        <title>Shoot transcriptome of the giant reed, Arundo donax.</title>
        <authorList>
            <person name="Barrero R.A."/>
            <person name="Guerrero F.D."/>
            <person name="Moolhuijzen P."/>
            <person name="Goolsby J.A."/>
            <person name="Tidwell J."/>
            <person name="Bellgard S.E."/>
            <person name="Bellgard M.I."/>
        </authorList>
    </citation>
    <scope>NUCLEOTIDE SEQUENCE</scope>
    <source>
        <tissue evidence="1">Shoot tissue taken approximately 20 cm above the soil surface</tissue>
    </source>
</reference>
<organism evidence="1">
    <name type="scientific">Arundo donax</name>
    <name type="common">Giant reed</name>
    <name type="synonym">Donax arundinaceus</name>
    <dbReference type="NCBI Taxonomy" id="35708"/>
    <lineage>
        <taxon>Eukaryota</taxon>
        <taxon>Viridiplantae</taxon>
        <taxon>Streptophyta</taxon>
        <taxon>Embryophyta</taxon>
        <taxon>Tracheophyta</taxon>
        <taxon>Spermatophyta</taxon>
        <taxon>Magnoliopsida</taxon>
        <taxon>Liliopsida</taxon>
        <taxon>Poales</taxon>
        <taxon>Poaceae</taxon>
        <taxon>PACMAD clade</taxon>
        <taxon>Arundinoideae</taxon>
        <taxon>Arundineae</taxon>
        <taxon>Arundo</taxon>
    </lineage>
</organism>
<reference evidence="1" key="1">
    <citation type="submission" date="2014-09" db="EMBL/GenBank/DDBJ databases">
        <authorList>
            <person name="Magalhaes I.L.F."/>
            <person name="Oliveira U."/>
            <person name="Santos F.R."/>
            <person name="Vidigal T.H.D.A."/>
            <person name="Brescovit A.D."/>
            <person name="Santos A.J."/>
        </authorList>
    </citation>
    <scope>NUCLEOTIDE SEQUENCE</scope>
    <source>
        <tissue evidence="1">Shoot tissue taken approximately 20 cm above the soil surface</tissue>
    </source>
</reference>
<proteinExistence type="predicted"/>
<sequence length="43" mass="4995">MIIGYVFQSTASYLFPSHLVDDCESWLIQNLKPCTLFNIILLF</sequence>
<dbReference type="AlphaFoldDB" id="A0A0A8Z1T1"/>
<name>A0A0A8Z1T1_ARUDO</name>
<dbReference type="EMBL" id="GBRH01267205">
    <property type="protein sequence ID" value="JAD30690.1"/>
    <property type="molecule type" value="Transcribed_RNA"/>
</dbReference>
<evidence type="ECO:0000313" key="1">
    <source>
        <dbReference type="EMBL" id="JAD30690.1"/>
    </source>
</evidence>